<protein>
    <submittedName>
        <fullName evidence="1">Uncharacterized protein</fullName>
    </submittedName>
</protein>
<sequence>IFALCHALNEILDGMANKGLPFPV</sequence>
<feature type="non-terminal residue" evidence="1">
    <location>
        <position position="1"/>
    </location>
</feature>
<proteinExistence type="predicted"/>
<gene>
    <name evidence="1" type="ORF">MIMGU_mgv1a0077222mg</name>
</gene>
<evidence type="ECO:0000313" key="1">
    <source>
        <dbReference type="EMBL" id="EYU32787.1"/>
    </source>
</evidence>
<accession>A0A022QVP0</accession>
<evidence type="ECO:0000313" key="2">
    <source>
        <dbReference type="Proteomes" id="UP000030748"/>
    </source>
</evidence>
<keyword evidence="2" id="KW-1185">Reference proteome</keyword>
<organism evidence="1 2">
    <name type="scientific">Erythranthe guttata</name>
    <name type="common">Yellow monkey flower</name>
    <name type="synonym">Mimulus guttatus</name>
    <dbReference type="NCBI Taxonomy" id="4155"/>
    <lineage>
        <taxon>Eukaryota</taxon>
        <taxon>Viridiplantae</taxon>
        <taxon>Streptophyta</taxon>
        <taxon>Embryophyta</taxon>
        <taxon>Tracheophyta</taxon>
        <taxon>Spermatophyta</taxon>
        <taxon>Magnoliopsida</taxon>
        <taxon>eudicotyledons</taxon>
        <taxon>Gunneridae</taxon>
        <taxon>Pentapetalae</taxon>
        <taxon>asterids</taxon>
        <taxon>lamiids</taxon>
        <taxon>Lamiales</taxon>
        <taxon>Phrymaceae</taxon>
        <taxon>Erythranthe</taxon>
    </lineage>
</organism>
<dbReference type="AlphaFoldDB" id="A0A022QVP0"/>
<dbReference type="EMBL" id="KI630827">
    <property type="protein sequence ID" value="EYU32787.1"/>
    <property type="molecule type" value="Genomic_DNA"/>
</dbReference>
<dbReference type="Proteomes" id="UP000030748">
    <property type="component" value="Unassembled WGS sequence"/>
</dbReference>
<reference evidence="1 2" key="1">
    <citation type="journal article" date="2013" name="Proc. Natl. Acad. Sci. U.S.A.">
        <title>Fine-scale variation in meiotic recombination in Mimulus inferred from population shotgun sequencing.</title>
        <authorList>
            <person name="Hellsten U."/>
            <person name="Wright K.M."/>
            <person name="Jenkins J."/>
            <person name="Shu S."/>
            <person name="Yuan Y."/>
            <person name="Wessler S.R."/>
            <person name="Schmutz J."/>
            <person name="Willis J.H."/>
            <person name="Rokhsar D.S."/>
        </authorList>
    </citation>
    <scope>NUCLEOTIDE SEQUENCE [LARGE SCALE GENOMIC DNA]</scope>
    <source>
        <strain evidence="2">cv. DUN x IM62</strain>
    </source>
</reference>
<name>A0A022QVP0_ERYGU</name>